<accession>A0AAV4DAQ0</accession>
<protein>
    <submittedName>
        <fullName evidence="2">Uncharacterized protein</fullName>
    </submittedName>
</protein>
<sequence length="117" mass="12938">MAEEFATQGRCIKKASLLSMAHDLTPKYNVPPIGGCYIPQHEPPRRSLSPPPPPAPLFPSETNSYSSSMGRGYATRRGYFYRALIQALGGSGKEDVGEMVLLADYLQKTEEMRTMVQ</sequence>
<dbReference type="AlphaFoldDB" id="A0AAV4DAQ0"/>
<evidence type="ECO:0000313" key="3">
    <source>
        <dbReference type="Proteomes" id="UP000735302"/>
    </source>
</evidence>
<reference evidence="2 3" key="1">
    <citation type="journal article" date="2021" name="Elife">
        <title>Chloroplast acquisition without the gene transfer in kleptoplastic sea slugs, Plakobranchus ocellatus.</title>
        <authorList>
            <person name="Maeda T."/>
            <person name="Takahashi S."/>
            <person name="Yoshida T."/>
            <person name="Shimamura S."/>
            <person name="Takaki Y."/>
            <person name="Nagai Y."/>
            <person name="Toyoda A."/>
            <person name="Suzuki Y."/>
            <person name="Arimoto A."/>
            <person name="Ishii H."/>
            <person name="Satoh N."/>
            <person name="Nishiyama T."/>
            <person name="Hasebe M."/>
            <person name="Maruyama T."/>
            <person name="Minagawa J."/>
            <person name="Obokata J."/>
            <person name="Shigenobu S."/>
        </authorList>
    </citation>
    <scope>NUCLEOTIDE SEQUENCE [LARGE SCALE GENOMIC DNA]</scope>
</reference>
<organism evidence="2 3">
    <name type="scientific">Plakobranchus ocellatus</name>
    <dbReference type="NCBI Taxonomy" id="259542"/>
    <lineage>
        <taxon>Eukaryota</taxon>
        <taxon>Metazoa</taxon>
        <taxon>Spiralia</taxon>
        <taxon>Lophotrochozoa</taxon>
        <taxon>Mollusca</taxon>
        <taxon>Gastropoda</taxon>
        <taxon>Heterobranchia</taxon>
        <taxon>Euthyneura</taxon>
        <taxon>Panpulmonata</taxon>
        <taxon>Sacoglossa</taxon>
        <taxon>Placobranchoidea</taxon>
        <taxon>Plakobranchidae</taxon>
        <taxon>Plakobranchus</taxon>
    </lineage>
</organism>
<evidence type="ECO:0000313" key="2">
    <source>
        <dbReference type="EMBL" id="GFO40996.1"/>
    </source>
</evidence>
<keyword evidence="3" id="KW-1185">Reference proteome</keyword>
<evidence type="ECO:0000256" key="1">
    <source>
        <dbReference type="SAM" id="MobiDB-lite"/>
    </source>
</evidence>
<comment type="caution">
    <text evidence="2">The sequence shown here is derived from an EMBL/GenBank/DDBJ whole genome shotgun (WGS) entry which is preliminary data.</text>
</comment>
<dbReference type="Proteomes" id="UP000735302">
    <property type="component" value="Unassembled WGS sequence"/>
</dbReference>
<name>A0AAV4DAQ0_9GAST</name>
<dbReference type="EMBL" id="BLXT01007646">
    <property type="protein sequence ID" value="GFO40996.1"/>
    <property type="molecule type" value="Genomic_DNA"/>
</dbReference>
<feature type="region of interest" description="Disordered" evidence="1">
    <location>
        <begin position="35"/>
        <end position="69"/>
    </location>
</feature>
<proteinExistence type="predicted"/>
<gene>
    <name evidence="2" type="ORF">PoB_006750100</name>
</gene>